<reference evidence="2 3" key="1">
    <citation type="submission" date="2023-09" db="EMBL/GenBank/DDBJ databases">
        <title>Genomes of two closely related lineages of the louse Polyplax serrata with different host specificities.</title>
        <authorList>
            <person name="Martinu J."/>
            <person name="Tarabai H."/>
            <person name="Stefka J."/>
            <person name="Hypsa V."/>
        </authorList>
    </citation>
    <scope>NUCLEOTIDE SEQUENCE [LARGE SCALE GENOMIC DNA]</scope>
    <source>
        <strain evidence="2">98ZLc_SE</strain>
    </source>
</reference>
<name>A0ABR1B0C2_POLSC</name>
<dbReference type="EMBL" id="JAWJWF010000005">
    <property type="protein sequence ID" value="KAK6632274.1"/>
    <property type="molecule type" value="Genomic_DNA"/>
</dbReference>
<sequence>MDLPRDIAEGNLGHVVLDQKIPKEKTHEMETRRDNRKFGGGSRPREIRSGERKTRNESASRLHVSLKPEVVEETPETQAKRLACAK</sequence>
<keyword evidence="3" id="KW-1185">Reference proteome</keyword>
<organism evidence="2 3">
    <name type="scientific">Polyplax serrata</name>
    <name type="common">Common mouse louse</name>
    <dbReference type="NCBI Taxonomy" id="468196"/>
    <lineage>
        <taxon>Eukaryota</taxon>
        <taxon>Metazoa</taxon>
        <taxon>Ecdysozoa</taxon>
        <taxon>Arthropoda</taxon>
        <taxon>Hexapoda</taxon>
        <taxon>Insecta</taxon>
        <taxon>Pterygota</taxon>
        <taxon>Neoptera</taxon>
        <taxon>Paraneoptera</taxon>
        <taxon>Psocodea</taxon>
        <taxon>Troctomorpha</taxon>
        <taxon>Phthiraptera</taxon>
        <taxon>Anoplura</taxon>
        <taxon>Polyplacidae</taxon>
        <taxon>Polyplax</taxon>
    </lineage>
</organism>
<evidence type="ECO:0000313" key="2">
    <source>
        <dbReference type="EMBL" id="KAK6632274.1"/>
    </source>
</evidence>
<proteinExistence type="predicted"/>
<gene>
    <name evidence="2" type="ORF">RUM44_007315</name>
</gene>
<protein>
    <submittedName>
        <fullName evidence="2">Uncharacterized protein</fullName>
    </submittedName>
</protein>
<evidence type="ECO:0000313" key="3">
    <source>
        <dbReference type="Proteomes" id="UP001359485"/>
    </source>
</evidence>
<feature type="compositionally biased region" description="Basic and acidic residues" evidence="1">
    <location>
        <begin position="20"/>
        <end position="60"/>
    </location>
</feature>
<evidence type="ECO:0000256" key="1">
    <source>
        <dbReference type="SAM" id="MobiDB-lite"/>
    </source>
</evidence>
<comment type="caution">
    <text evidence="2">The sequence shown here is derived from an EMBL/GenBank/DDBJ whole genome shotgun (WGS) entry which is preliminary data.</text>
</comment>
<dbReference type="Proteomes" id="UP001359485">
    <property type="component" value="Unassembled WGS sequence"/>
</dbReference>
<feature type="region of interest" description="Disordered" evidence="1">
    <location>
        <begin position="20"/>
        <end position="86"/>
    </location>
</feature>
<accession>A0ABR1B0C2</accession>